<dbReference type="InterPro" id="IPR000524">
    <property type="entry name" value="Tscrpt_reg_HTH_GntR"/>
</dbReference>
<dbReference type="PROSITE" id="PS50949">
    <property type="entry name" value="HTH_GNTR"/>
    <property type="match status" value="1"/>
</dbReference>
<evidence type="ECO:0000313" key="6">
    <source>
        <dbReference type="Proteomes" id="UP000670475"/>
    </source>
</evidence>
<sequence length="247" mass="26933">MPDSAAVTRHTLRQQIADALRDEILAGRLLPGREFTVRTIAEQYGVSATPVREALVDLSAQGLLDSDQHKGFRVHSFSLADFREMVEARGLLEDGFFRKLELTLPGAADCPVLGPAAPKAGALVSVRRRAQEAARAARAGDVAILIGYDLRFWRELGGLGDNRYVSEFLDRMRVKSWVFAVPFLRDDAQAHRWLWSGHEEVVAAVAAGDAGRSRTLIGQYNDHLLKWADSLVKSSAEPKGASAGGTA</sequence>
<keyword evidence="3" id="KW-0804">Transcription</keyword>
<comment type="caution">
    <text evidence="5">The sequence shown here is derived from an EMBL/GenBank/DDBJ whole genome shotgun (WGS) entry which is preliminary data.</text>
</comment>
<dbReference type="SUPFAM" id="SSF46785">
    <property type="entry name" value="Winged helix' DNA-binding domain"/>
    <property type="match status" value="1"/>
</dbReference>
<dbReference type="Gene3D" id="1.20.120.530">
    <property type="entry name" value="GntR ligand-binding domain-like"/>
    <property type="match status" value="1"/>
</dbReference>
<evidence type="ECO:0000313" key="5">
    <source>
        <dbReference type="EMBL" id="MBP0459738.1"/>
    </source>
</evidence>
<dbReference type="Pfam" id="PF07729">
    <property type="entry name" value="FCD"/>
    <property type="match status" value="1"/>
</dbReference>
<dbReference type="InterPro" id="IPR008920">
    <property type="entry name" value="TF_FadR/GntR_C"/>
</dbReference>
<dbReference type="SMART" id="SM00345">
    <property type="entry name" value="HTH_GNTR"/>
    <property type="match status" value="1"/>
</dbReference>
<dbReference type="InterPro" id="IPR036390">
    <property type="entry name" value="WH_DNA-bd_sf"/>
</dbReference>
<evidence type="ECO:0000256" key="1">
    <source>
        <dbReference type="ARBA" id="ARBA00023015"/>
    </source>
</evidence>
<organism evidence="5 6">
    <name type="scientific">Streptomyces montanisoli</name>
    <dbReference type="NCBI Taxonomy" id="2798581"/>
    <lineage>
        <taxon>Bacteria</taxon>
        <taxon>Bacillati</taxon>
        <taxon>Actinomycetota</taxon>
        <taxon>Actinomycetes</taxon>
        <taxon>Kitasatosporales</taxon>
        <taxon>Streptomycetaceae</taxon>
        <taxon>Streptomyces</taxon>
    </lineage>
</organism>
<evidence type="ECO:0000256" key="2">
    <source>
        <dbReference type="ARBA" id="ARBA00023125"/>
    </source>
</evidence>
<dbReference type="PANTHER" id="PTHR43537:SF45">
    <property type="entry name" value="GNTR FAMILY REGULATORY PROTEIN"/>
    <property type="match status" value="1"/>
</dbReference>
<dbReference type="EMBL" id="JAGIQL010000084">
    <property type="protein sequence ID" value="MBP0459738.1"/>
    <property type="molecule type" value="Genomic_DNA"/>
</dbReference>
<dbReference type="InterPro" id="IPR011711">
    <property type="entry name" value="GntR_C"/>
</dbReference>
<evidence type="ECO:0000256" key="3">
    <source>
        <dbReference type="ARBA" id="ARBA00023163"/>
    </source>
</evidence>
<dbReference type="AlphaFoldDB" id="A0A940MJM0"/>
<dbReference type="RefSeq" id="WP_209341818.1">
    <property type="nucleotide sequence ID" value="NZ_JAGIQL010000084.1"/>
</dbReference>
<name>A0A940MJM0_9ACTN</name>
<dbReference type="Gene3D" id="1.10.10.10">
    <property type="entry name" value="Winged helix-like DNA-binding domain superfamily/Winged helix DNA-binding domain"/>
    <property type="match status" value="1"/>
</dbReference>
<dbReference type="Pfam" id="PF00392">
    <property type="entry name" value="GntR"/>
    <property type="match status" value="1"/>
</dbReference>
<dbReference type="GO" id="GO:0003677">
    <property type="term" value="F:DNA binding"/>
    <property type="evidence" value="ECO:0007669"/>
    <property type="project" value="UniProtKB-KW"/>
</dbReference>
<keyword evidence="2" id="KW-0238">DNA-binding</keyword>
<keyword evidence="1" id="KW-0805">Transcription regulation</keyword>
<dbReference type="GO" id="GO:0003700">
    <property type="term" value="F:DNA-binding transcription factor activity"/>
    <property type="evidence" value="ECO:0007669"/>
    <property type="project" value="InterPro"/>
</dbReference>
<dbReference type="InterPro" id="IPR036388">
    <property type="entry name" value="WH-like_DNA-bd_sf"/>
</dbReference>
<feature type="domain" description="HTH gntR-type" evidence="4">
    <location>
        <begin position="10"/>
        <end position="77"/>
    </location>
</feature>
<protein>
    <submittedName>
        <fullName evidence="5">GntR family transcriptional regulator</fullName>
    </submittedName>
</protein>
<dbReference type="Proteomes" id="UP000670475">
    <property type="component" value="Unassembled WGS sequence"/>
</dbReference>
<dbReference type="SUPFAM" id="SSF48008">
    <property type="entry name" value="GntR ligand-binding domain-like"/>
    <property type="match status" value="1"/>
</dbReference>
<gene>
    <name evidence="5" type="ORF">JFN87_19890</name>
</gene>
<evidence type="ECO:0000259" key="4">
    <source>
        <dbReference type="PROSITE" id="PS50949"/>
    </source>
</evidence>
<reference evidence="5" key="1">
    <citation type="submission" date="2021-03" db="EMBL/GenBank/DDBJ databases">
        <title>Whole genome sequence of Streptomyces bomunensis MMS17-BM035.</title>
        <authorList>
            <person name="Lee J.H."/>
        </authorList>
    </citation>
    <scope>NUCLEOTIDE SEQUENCE</scope>
    <source>
        <strain evidence="5">MMS17-BM035</strain>
    </source>
</reference>
<accession>A0A940MJM0</accession>
<dbReference type="PANTHER" id="PTHR43537">
    <property type="entry name" value="TRANSCRIPTIONAL REGULATOR, GNTR FAMILY"/>
    <property type="match status" value="1"/>
</dbReference>
<dbReference type="CDD" id="cd07377">
    <property type="entry name" value="WHTH_GntR"/>
    <property type="match status" value="1"/>
</dbReference>
<keyword evidence="6" id="KW-1185">Reference proteome</keyword>
<proteinExistence type="predicted"/>